<proteinExistence type="predicted"/>
<dbReference type="AlphaFoldDB" id="A0A1M5BB16"/>
<evidence type="ECO:0000313" key="2">
    <source>
        <dbReference type="EMBL" id="SHF39372.1"/>
    </source>
</evidence>
<keyword evidence="3" id="KW-1185">Reference proteome</keyword>
<dbReference type="InterPro" id="IPR038721">
    <property type="entry name" value="IS701-like_DDE_dom"/>
</dbReference>
<accession>A0A1M5BB16</accession>
<dbReference type="PANTHER" id="PTHR33627">
    <property type="entry name" value="TRANSPOSASE"/>
    <property type="match status" value="1"/>
</dbReference>
<name>A0A1M5BB16_STRHI</name>
<sequence>MARVFASLSRSDQRRRAERYVRGLLTVPGRKSLRRIAGADLTEPVLQSLQQFVNQSPWDWRPVRRRLAEHVAEALRPAAWLLAETVIPKSGRHSVGVARRFVPALGRTVNCQLGMGVFLASPRAAIPVDWRLLLAEPWGSDATLRRRVGLPEDERVREDWEVALDLVDELRARRLGEPVPVLADATGVRDPAPLLLGLAARGLPALVEVDDRVAVVDARHLAAVEPVRPGQAGPEGARPVAVGQLGRARAPLARRTRLGVVPVQLVGACRRPAAGAHPFHVVVEPGEDGGRRWIATPALPAADAPALVRLRDRALVDVAAVRDDFGLCDFEGRSFRGWHHHATLVSAAHAFAVTAWRGELATALIPELTAVPAVEESG</sequence>
<evidence type="ECO:0000313" key="3">
    <source>
        <dbReference type="Proteomes" id="UP000184501"/>
    </source>
</evidence>
<dbReference type="STRING" id="2017.SAMN05444320_103475"/>
<dbReference type="PANTHER" id="PTHR33627:SF1">
    <property type="entry name" value="TRANSPOSASE"/>
    <property type="match status" value="1"/>
</dbReference>
<organism evidence="2 3">
    <name type="scientific">Streptoalloteichus hindustanus</name>
    <dbReference type="NCBI Taxonomy" id="2017"/>
    <lineage>
        <taxon>Bacteria</taxon>
        <taxon>Bacillati</taxon>
        <taxon>Actinomycetota</taxon>
        <taxon>Actinomycetes</taxon>
        <taxon>Pseudonocardiales</taxon>
        <taxon>Pseudonocardiaceae</taxon>
        <taxon>Streptoalloteichus</taxon>
    </lineage>
</organism>
<protein>
    <submittedName>
        <fullName evidence="2">SRSO17 transposase</fullName>
    </submittedName>
</protein>
<dbReference type="Proteomes" id="UP000184501">
    <property type="component" value="Unassembled WGS sequence"/>
</dbReference>
<evidence type="ECO:0000259" key="1">
    <source>
        <dbReference type="Pfam" id="PF13546"/>
    </source>
</evidence>
<gene>
    <name evidence="2" type="ORF">SAMN05444320_103475</name>
</gene>
<dbReference type="EMBL" id="FQVN01000003">
    <property type="protein sequence ID" value="SHF39372.1"/>
    <property type="molecule type" value="Genomic_DNA"/>
</dbReference>
<dbReference type="InterPro" id="IPR039365">
    <property type="entry name" value="IS701-like"/>
</dbReference>
<reference evidence="2 3" key="1">
    <citation type="submission" date="2016-11" db="EMBL/GenBank/DDBJ databases">
        <authorList>
            <person name="Jaros S."/>
            <person name="Januszkiewicz K."/>
            <person name="Wedrychowicz H."/>
        </authorList>
    </citation>
    <scope>NUCLEOTIDE SEQUENCE [LARGE SCALE GENOMIC DNA]</scope>
    <source>
        <strain evidence="2 3">DSM 44523</strain>
    </source>
</reference>
<feature type="domain" description="Transposase IS701-like DDE" evidence="1">
    <location>
        <begin position="4"/>
        <end position="239"/>
    </location>
</feature>
<dbReference type="Pfam" id="PF13546">
    <property type="entry name" value="DDE_5"/>
    <property type="match status" value="1"/>
</dbReference>